<dbReference type="Proteomes" id="UP000299102">
    <property type="component" value="Unassembled WGS sequence"/>
</dbReference>
<sequence length="152" mass="17042">MGKSFTPGPEQANASVLLLRRLSLAHRSALRKNYSYDGNKTLSPASRLYHIDQIACSASEKCANKRLMVVAMLVVTLHLMQEVLSSPEKRVRARIIFYLNCEQLDGHHSPYAGGANMDSMVASAAFILMHHLIQDYDNLHSFFVDLYNLCVT</sequence>
<reference evidence="1 2" key="1">
    <citation type="journal article" date="2019" name="Commun. Biol.">
        <title>The bagworm genome reveals a unique fibroin gene that provides high tensile strength.</title>
        <authorList>
            <person name="Kono N."/>
            <person name="Nakamura H."/>
            <person name="Ohtoshi R."/>
            <person name="Tomita M."/>
            <person name="Numata K."/>
            <person name="Arakawa K."/>
        </authorList>
    </citation>
    <scope>NUCLEOTIDE SEQUENCE [LARGE SCALE GENOMIC DNA]</scope>
</reference>
<gene>
    <name evidence="1" type="ORF">EVAR_60424_1</name>
</gene>
<keyword evidence="2" id="KW-1185">Reference proteome</keyword>
<dbReference type="EMBL" id="BGZK01001989">
    <property type="protein sequence ID" value="GBP89282.1"/>
    <property type="molecule type" value="Genomic_DNA"/>
</dbReference>
<proteinExistence type="predicted"/>
<evidence type="ECO:0000313" key="2">
    <source>
        <dbReference type="Proteomes" id="UP000299102"/>
    </source>
</evidence>
<protein>
    <submittedName>
        <fullName evidence="1">Uncharacterized protein</fullName>
    </submittedName>
</protein>
<name>A0A4C1ZPL6_EUMVA</name>
<accession>A0A4C1ZPL6</accession>
<comment type="caution">
    <text evidence="1">The sequence shown here is derived from an EMBL/GenBank/DDBJ whole genome shotgun (WGS) entry which is preliminary data.</text>
</comment>
<dbReference type="AlphaFoldDB" id="A0A4C1ZPL6"/>
<organism evidence="1 2">
    <name type="scientific">Eumeta variegata</name>
    <name type="common">Bagworm moth</name>
    <name type="synonym">Eumeta japonica</name>
    <dbReference type="NCBI Taxonomy" id="151549"/>
    <lineage>
        <taxon>Eukaryota</taxon>
        <taxon>Metazoa</taxon>
        <taxon>Ecdysozoa</taxon>
        <taxon>Arthropoda</taxon>
        <taxon>Hexapoda</taxon>
        <taxon>Insecta</taxon>
        <taxon>Pterygota</taxon>
        <taxon>Neoptera</taxon>
        <taxon>Endopterygota</taxon>
        <taxon>Lepidoptera</taxon>
        <taxon>Glossata</taxon>
        <taxon>Ditrysia</taxon>
        <taxon>Tineoidea</taxon>
        <taxon>Psychidae</taxon>
        <taxon>Oiketicinae</taxon>
        <taxon>Eumeta</taxon>
    </lineage>
</organism>
<evidence type="ECO:0000313" key="1">
    <source>
        <dbReference type="EMBL" id="GBP89282.1"/>
    </source>
</evidence>